<dbReference type="EMBL" id="OU466859">
    <property type="protein sequence ID" value="CAH2052050.1"/>
    <property type="molecule type" value="Genomic_DNA"/>
</dbReference>
<feature type="compositionally biased region" description="Basic and acidic residues" evidence="2">
    <location>
        <begin position="23"/>
        <end position="39"/>
    </location>
</feature>
<evidence type="ECO:0000256" key="2">
    <source>
        <dbReference type="SAM" id="MobiDB-lite"/>
    </source>
</evidence>
<evidence type="ECO:0000313" key="4">
    <source>
        <dbReference type="EMBL" id="CAH2052050.1"/>
    </source>
</evidence>
<dbReference type="InterPro" id="IPR011989">
    <property type="entry name" value="ARM-like"/>
</dbReference>
<dbReference type="Gene3D" id="1.25.10.10">
    <property type="entry name" value="Leucine-rich Repeat Variant"/>
    <property type="match status" value="2"/>
</dbReference>
<keyword evidence="5" id="KW-1185">Reference proteome</keyword>
<keyword evidence="1" id="KW-0677">Repeat</keyword>
<evidence type="ECO:0000256" key="1">
    <source>
        <dbReference type="ARBA" id="ARBA00022737"/>
    </source>
</evidence>
<feature type="region of interest" description="Disordered" evidence="2">
    <location>
        <begin position="1"/>
        <end position="41"/>
    </location>
</feature>
<protein>
    <recommendedName>
        <fullName evidence="3">DUF7032 domain-containing protein</fullName>
    </recommendedName>
</protein>
<dbReference type="Pfam" id="PF23005">
    <property type="entry name" value="DUF7032"/>
    <property type="match status" value="1"/>
</dbReference>
<name>A0AAU9RZU5_THLAR</name>
<reference evidence="4 5" key="1">
    <citation type="submission" date="2022-03" db="EMBL/GenBank/DDBJ databases">
        <authorList>
            <person name="Nunn A."/>
            <person name="Chopra R."/>
            <person name="Nunn A."/>
            <person name="Contreras Garrido A."/>
        </authorList>
    </citation>
    <scope>NUCLEOTIDE SEQUENCE [LARGE SCALE GENOMIC DNA]</scope>
</reference>
<dbReference type="Pfam" id="PF00514">
    <property type="entry name" value="Arm"/>
    <property type="match status" value="1"/>
</dbReference>
<feature type="domain" description="DUF7032" evidence="3">
    <location>
        <begin position="103"/>
        <end position="211"/>
    </location>
</feature>
<dbReference type="InterPro" id="IPR016024">
    <property type="entry name" value="ARM-type_fold"/>
</dbReference>
<dbReference type="InterPro" id="IPR000225">
    <property type="entry name" value="Armadillo"/>
</dbReference>
<accession>A0AAU9RZU5</accession>
<dbReference type="SUPFAM" id="SSF48371">
    <property type="entry name" value="ARM repeat"/>
    <property type="match status" value="1"/>
</dbReference>
<proteinExistence type="predicted"/>
<dbReference type="Proteomes" id="UP000836841">
    <property type="component" value="Chromosome 3"/>
</dbReference>
<evidence type="ECO:0000313" key="5">
    <source>
        <dbReference type="Proteomes" id="UP000836841"/>
    </source>
</evidence>
<gene>
    <name evidence="4" type="ORF">TAV2_LOCUS9443</name>
</gene>
<evidence type="ECO:0000259" key="3">
    <source>
        <dbReference type="Pfam" id="PF23005"/>
    </source>
</evidence>
<feature type="non-terminal residue" evidence="4">
    <location>
        <position position="597"/>
    </location>
</feature>
<dbReference type="PANTHER" id="PTHR46043:SF2">
    <property type="entry name" value="ARM REPEAT SUPERFAMILY PROTEIN"/>
    <property type="match status" value="1"/>
</dbReference>
<sequence>NLSTNTNHDIKRGLNYCHQSTHKQSDTQKAQSERDRDSSSSRLSLFPAISFKQKKKKQTLLFSSCDLFSFHSSMHHSSTAVSGELIKPPPSTAPLQPLLDLITNVLSLLLLSSLTVRSFIGKWQILRSKLFSLHSSLSFLSESPHWSQNPLLHTLLPSLLSNLQRLNSLLHQCSAPSFSGGKLLMHSDLDIASSSLSTHISDLDLLLRSGVLHQNAIVLSLPAPTSDKDDIAFFIRDLFTRLQIGGAEFKKKSLESLLQLLTDSEKSARIIAKEGNVGYLVTLLDLHHHPLIREHALAAVSLLTLSSVDSRKTVFEEGGLGPLLRLLETGSPPLKTRAAVAIEAITADPETAWAISAYGGVTVLIEACRSGSLEVQEHIAGAISNIAAVEDIRTMLAEEGAVPVLIPLLTSCSSSVLSSSTGFIIQLGEFVKHGNVILQQISSSLLAKLTISDGNKRAISDCLISLIKLMESPKPAGLQEAATEAAKLLLTVRSNRKELMRDEKSVIRLVLMLDPRNERMVAKELPVMVVAAILSGGNNPARTKLISLGADRHLQSLEELEVSGAKKTLQRLAAGNRLKSMKAAIVEDLERVPSTFD</sequence>
<organism evidence="4 5">
    <name type="scientific">Thlaspi arvense</name>
    <name type="common">Field penny-cress</name>
    <dbReference type="NCBI Taxonomy" id="13288"/>
    <lineage>
        <taxon>Eukaryota</taxon>
        <taxon>Viridiplantae</taxon>
        <taxon>Streptophyta</taxon>
        <taxon>Embryophyta</taxon>
        <taxon>Tracheophyta</taxon>
        <taxon>Spermatophyta</taxon>
        <taxon>Magnoliopsida</taxon>
        <taxon>eudicotyledons</taxon>
        <taxon>Gunneridae</taxon>
        <taxon>Pentapetalae</taxon>
        <taxon>rosids</taxon>
        <taxon>malvids</taxon>
        <taxon>Brassicales</taxon>
        <taxon>Brassicaceae</taxon>
        <taxon>Thlaspideae</taxon>
        <taxon>Thlaspi</taxon>
    </lineage>
</organism>
<dbReference type="PANTHER" id="PTHR46043">
    <property type="entry name" value="ARM REPEAT SUPERFAMILY PROTEIN"/>
    <property type="match status" value="1"/>
</dbReference>
<dbReference type="AlphaFoldDB" id="A0AAU9RZU5"/>
<dbReference type="SMART" id="SM00185">
    <property type="entry name" value="ARM"/>
    <property type="match status" value="4"/>
</dbReference>
<dbReference type="InterPro" id="IPR054296">
    <property type="entry name" value="DUF7032"/>
</dbReference>